<proteinExistence type="predicted"/>
<dbReference type="EMBL" id="JAPDNT010000006">
    <property type="protein sequence ID" value="MCW3474947.1"/>
    <property type="molecule type" value="Genomic_DNA"/>
</dbReference>
<dbReference type="PANTHER" id="PTHR30006">
    <property type="entry name" value="THIAMINE-BINDING PERIPLASMIC PROTEIN-RELATED"/>
    <property type="match status" value="1"/>
</dbReference>
<keyword evidence="1" id="KW-0732">Signal</keyword>
<dbReference type="GO" id="GO:0030288">
    <property type="term" value="C:outer membrane-bounded periplasmic space"/>
    <property type="evidence" value="ECO:0007669"/>
    <property type="project" value="TreeGrafter"/>
</dbReference>
<protein>
    <submittedName>
        <fullName evidence="2">Extracellular solute-binding protein</fullName>
    </submittedName>
</protein>
<organism evidence="2 3">
    <name type="scientific">Limobrevibacterium gyesilva</name>
    <dbReference type="NCBI Taxonomy" id="2991712"/>
    <lineage>
        <taxon>Bacteria</taxon>
        <taxon>Pseudomonadati</taxon>
        <taxon>Pseudomonadota</taxon>
        <taxon>Alphaproteobacteria</taxon>
        <taxon>Acetobacterales</taxon>
        <taxon>Acetobacteraceae</taxon>
        <taxon>Limobrevibacterium</taxon>
    </lineage>
</organism>
<dbReference type="GO" id="GO:0030976">
    <property type="term" value="F:thiamine pyrophosphate binding"/>
    <property type="evidence" value="ECO:0007669"/>
    <property type="project" value="TreeGrafter"/>
</dbReference>
<dbReference type="GO" id="GO:0015888">
    <property type="term" value="P:thiamine transport"/>
    <property type="evidence" value="ECO:0007669"/>
    <property type="project" value="TreeGrafter"/>
</dbReference>
<dbReference type="Gene3D" id="3.40.190.10">
    <property type="entry name" value="Periplasmic binding protein-like II"/>
    <property type="match status" value="2"/>
</dbReference>
<dbReference type="AlphaFoldDB" id="A0AA42CHG1"/>
<reference evidence="2" key="2">
    <citation type="submission" date="2022-10" db="EMBL/GenBank/DDBJ databases">
        <authorList>
            <person name="Trinh H.N."/>
        </authorList>
    </citation>
    <scope>NUCLEOTIDE SEQUENCE</scope>
    <source>
        <strain evidence="2">RN2-1</strain>
    </source>
</reference>
<reference evidence="2" key="1">
    <citation type="submission" date="2022-09" db="EMBL/GenBank/DDBJ databases">
        <title>Rhodovastum sp. nov. RN2-1 isolated from soil in Seongnam, South Korea.</title>
        <authorList>
            <person name="Le N.T."/>
        </authorList>
    </citation>
    <scope>NUCLEOTIDE SEQUENCE</scope>
    <source>
        <strain evidence="2">RN2-1</strain>
    </source>
</reference>
<evidence type="ECO:0000313" key="3">
    <source>
        <dbReference type="Proteomes" id="UP001165679"/>
    </source>
</evidence>
<name>A0AA42CHG1_9PROT</name>
<evidence type="ECO:0000313" key="2">
    <source>
        <dbReference type="EMBL" id="MCW3474947.1"/>
    </source>
</evidence>
<sequence>MTVSRSPTFGSQALSRRAFTAAGAASVAMSFCGRGARARETAFTIMTVGGTWGDAIRKIIAEPFAKAHNLRLTFDNRPNAQQLAALQASRGQPTIDTIELGGPRMGQAIALGLISKIDQALAPNIKRVFPVLRNDYWAARSIAPWVLSFDKRVFSKEEVEQRGWSILTDPKVKGRVAIPNFGWMGEVWLNSVNQAAGARYDQLDPAFALARKVTKENGGVVMISNDQGMKLFSTGEIVVAPFWSGRTLELQRKNLPLNFALVRGWSPYGFGFSVVAGRANPDLAQKMVDFSLSDEAQLAFARGFAYVPTLQGLEIPSDMPDSRIAPAAFDLAANLDYSEVVKYSDASLERWNKEVVG</sequence>
<accession>A0AA42CHG1</accession>
<dbReference type="Proteomes" id="UP001165679">
    <property type="component" value="Unassembled WGS sequence"/>
</dbReference>
<comment type="caution">
    <text evidence="2">The sequence shown here is derived from an EMBL/GenBank/DDBJ whole genome shotgun (WGS) entry which is preliminary data.</text>
</comment>
<gene>
    <name evidence="2" type="ORF">OL599_10185</name>
</gene>
<dbReference type="GO" id="GO:0030975">
    <property type="term" value="F:thiamine binding"/>
    <property type="evidence" value="ECO:0007669"/>
    <property type="project" value="TreeGrafter"/>
</dbReference>
<dbReference type="SUPFAM" id="SSF53850">
    <property type="entry name" value="Periplasmic binding protein-like II"/>
    <property type="match status" value="1"/>
</dbReference>
<evidence type="ECO:0000256" key="1">
    <source>
        <dbReference type="ARBA" id="ARBA00022729"/>
    </source>
</evidence>
<dbReference type="PANTHER" id="PTHR30006:SF2">
    <property type="entry name" value="ABC TRANSPORTER SUBSTRATE-BINDING PROTEIN"/>
    <property type="match status" value="1"/>
</dbReference>
<dbReference type="Pfam" id="PF13343">
    <property type="entry name" value="SBP_bac_6"/>
    <property type="match status" value="1"/>
</dbReference>
<dbReference type="RefSeq" id="WP_264713621.1">
    <property type="nucleotide sequence ID" value="NZ_JAPDNT010000006.1"/>
</dbReference>
<keyword evidence="3" id="KW-1185">Reference proteome</keyword>